<protein>
    <submittedName>
        <fullName evidence="1">Uncharacterized protein</fullName>
    </submittedName>
</protein>
<evidence type="ECO:0000313" key="2">
    <source>
        <dbReference type="Proteomes" id="UP000014480"/>
    </source>
</evidence>
<organism evidence="1 2">
    <name type="scientific">Colletotrichum orbiculare (strain 104-T / ATCC 96160 / CBS 514.97 / LARS 414 / MAFF 240422)</name>
    <name type="common">Cucumber anthracnose fungus</name>
    <name type="synonym">Colletotrichum lagenarium</name>
    <dbReference type="NCBI Taxonomy" id="1213857"/>
    <lineage>
        <taxon>Eukaryota</taxon>
        <taxon>Fungi</taxon>
        <taxon>Dikarya</taxon>
        <taxon>Ascomycota</taxon>
        <taxon>Pezizomycotina</taxon>
        <taxon>Sordariomycetes</taxon>
        <taxon>Hypocreomycetidae</taxon>
        <taxon>Glomerellales</taxon>
        <taxon>Glomerellaceae</taxon>
        <taxon>Colletotrichum</taxon>
        <taxon>Colletotrichum orbiculare species complex</taxon>
    </lineage>
</organism>
<dbReference type="EMBL" id="AMCV02000011">
    <property type="protein sequence ID" value="TDZ21913.1"/>
    <property type="molecule type" value="Genomic_DNA"/>
</dbReference>
<evidence type="ECO:0000313" key="1">
    <source>
        <dbReference type="EMBL" id="TDZ21913.1"/>
    </source>
</evidence>
<dbReference type="Proteomes" id="UP000014480">
    <property type="component" value="Unassembled WGS sequence"/>
</dbReference>
<sequence length="88" mass="9967">MPLRRTNDPQRRIAILLRFTGRTRKDSGNVRSLDTLDNSPVMTRVHCKPCIAACRSEYTIAVACGTLIRKVVTASSTLSYCRIITIWR</sequence>
<gene>
    <name evidence="1" type="ORF">Cob_v005163</name>
</gene>
<reference evidence="2" key="2">
    <citation type="journal article" date="2019" name="Mol. Plant Microbe Interact.">
        <title>Genome sequence resources for four phytopathogenic fungi from the Colletotrichum orbiculare species complex.</title>
        <authorList>
            <person name="Gan P."/>
            <person name="Tsushima A."/>
            <person name="Narusaka M."/>
            <person name="Narusaka Y."/>
            <person name="Takano Y."/>
            <person name="Kubo Y."/>
            <person name="Shirasu K."/>
        </authorList>
    </citation>
    <scope>GENOME REANNOTATION</scope>
    <source>
        <strain evidence="2">104-T / ATCC 96160 / CBS 514.97 / LARS 414 / MAFF 240422</strain>
    </source>
</reference>
<comment type="caution">
    <text evidence="1">The sequence shown here is derived from an EMBL/GenBank/DDBJ whole genome shotgun (WGS) entry which is preliminary data.</text>
</comment>
<dbReference type="AlphaFoldDB" id="A0A484FVJ2"/>
<reference evidence="2" key="1">
    <citation type="journal article" date="2013" name="New Phytol.">
        <title>Comparative genomic and transcriptomic analyses reveal the hemibiotrophic stage shift of Colletotrichum fungi.</title>
        <authorList>
            <person name="Gan P."/>
            <person name="Ikeda K."/>
            <person name="Irieda H."/>
            <person name="Narusaka M."/>
            <person name="O'Connell R.J."/>
            <person name="Narusaka Y."/>
            <person name="Takano Y."/>
            <person name="Kubo Y."/>
            <person name="Shirasu K."/>
        </authorList>
    </citation>
    <scope>NUCLEOTIDE SEQUENCE [LARGE SCALE GENOMIC DNA]</scope>
    <source>
        <strain evidence="2">104-T / ATCC 96160 / CBS 514.97 / LARS 414 / MAFF 240422</strain>
    </source>
</reference>
<name>A0A484FVJ2_COLOR</name>
<accession>A0A484FVJ2</accession>
<keyword evidence="2" id="KW-1185">Reference proteome</keyword>
<proteinExistence type="predicted"/>